<accession>A0A284S064</accession>
<evidence type="ECO:0000313" key="1">
    <source>
        <dbReference type="EMBL" id="SJL14346.1"/>
    </source>
</evidence>
<sequence>MAIELEGRAWFSLESVLLLVHNGHAVPRVGEGRREARRRYRIATILRRFKKPLAVSFEIFDASSLMWTRTVTSSTRDSFTATAVVSSSSLASSVPFICIAEIYFPTRPHHQTILRSLLFMPHCRVPWTNPIVPNTGLGLPSLQ</sequence>
<name>A0A284S064_ARMOS</name>
<gene>
    <name evidence="1" type="ORF">ARMOST_17802</name>
</gene>
<organism evidence="1 2">
    <name type="scientific">Armillaria ostoyae</name>
    <name type="common">Armillaria root rot fungus</name>
    <dbReference type="NCBI Taxonomy" id="47428"/>
    <lineage>
        <taxon>Eukaryota</taxon>
        <taxon>Fungi</taxon>
        <taxon>Dikarya</taxon>
        <taxon>Basidiomycota</taxon>
        <taxon>Agaricomycotina</taxon>
        <taxon>Agaricomycetes</taxon>
        <taxon>Agaricomycetidae</taxon>
        <taxon>Agaricales</taxon>
        <taxon>Marasmiineae</taxon>
        <taxon>Physalacriaceae</taxon>
        <taxon>Armillaria</taxon>
    </lineage>
</organism>
<dbReference type="EMBL" id="FUEG01000023">
    <property type="protein sequence ID" value="SJL14346.1"/>
    <property type="molecule type" value="Genomic_DNA"/>
</dbReference>
<dbReference type="Proteomes" id="UP000219338">
    <property type="component" value="Unassembled WGS sequence"/>
</dbReference>
<proteinExistence type="predicted"/>
<keyword evidence="2" id="KW-1185">Reference proteome</keyword>
<reference evidence="2" key="1">
    <citation type="journal article" date="2017" name="Nat. Ecol. Evol.">
        <title>Genome expansion and lineage-specific genetic innovations in the forest pathogenic fungi Armillaria.</title>
        <authorList>
            <person name="Sipos G."/>
            <person name="Prasanna A.N."/>
            <person name="Walter M.C."/>
            <person name="O'Connor E."/>
            <person name="Balint B."/>
            <person name="Krizsan K."/>
            <person name="Kiss B."/>
            <person name="Hess J."/>
            <person name="Varga T."/>
            <person name="Slot J."/>
            <person name="Riley R."/>
            <person name="Boka B."/>
            <person name="Rigling D."/>
            <person name="Barry K."/>
            <person name="Lee J."/>
            <person name="Mihaltcheva S."/>
            <person name="LaButti K."/>
            <person name="Lipzen A."/>
            <person name="Waldron R."/>
            <person name="Moloney N.M."/>
            <person name="Sperisen C."/>
            <person name="Kredics L."/>
            <person name="Vagvoelgyi C."/>
            <person name="Patrignani A."/>
            <person name="Fitzpatrick D."/>
            <person name="Nagy I."/>
            <person name="Doyle S."/>
            <person name="Anderson J.B."/>
            <person name="Grigoriev I.V."/>
            <person name="Gueldener U."/>
            <person name="Muensterkoetter M."/>
            <person name="Nagy L.G."/>
        </authorList>
    </citation>
    <scope>NUCLEOTIDE SEQUENCE [LARGE SCALE GENOMIC DNA]</scope>
    <source>
        <strain evidence="2">C18/9</strain>
    </source>
</reference>
<protein>
    <submittedName>
        <fullName evidence="1">Uncharacterized protein</fullName>
    </submittedName>
</protein>
<evidence type="ECO:0000313" key="2">
    <source>
        <dbReference type="Proteomes" id="UP000219338"/>
    </source>
</evidence>
<dbReference type="AlphaFoldDB" id="A0A284S064"/>